<dbReference type="InterPro" id="IPR011990">
    <property type="entry name" value="TPR-like_helical_dom_sf"/>
</dbReference>
<dbReference type="Pfam" id="PF13181">
    <property type="entry name" value="TPR_8"/>
    <property type="match status" value="1"/>
</dbReference>
<keyword evidence="4" id="KW-0158">Chromosome</keyword>
<evidence type="ECO:0000256" key="9">
    <source>
        <dbReference type="ARBA" id="ARBA00022853"/>
    </source>
</evidence>
<feature type="region of interest" description="Disordered" evidence="15">
    <location>
        <begin position="1178"/>
        <end position="1202"/>
    </location>
</feature>
<dbReference type="GO" id="GO:0005654">
    <property type="term" value="C:nucleoplasm"/>
    <property type="evidence" value="ECO:0007669"/>
    <property type="project" value="UniProtKB-SubCell"/>
</dbReference>
<feature type="compositionally biased region" description="Polar residues" evidence="15">
    <location>
        <begin position="519"/>
        <end position="528"/>
    </location>
</feature>
<feature type="region of interest" description="Disordered" evidence="15">
    <location>
        <begin position="508"/>
        <end position="528"/>
    </location>
</feature>
<evidence type="ECO:0000256" key="5">
    <source>
        <dbReference type="ARBA" id="ARBA00022614"/>
    </source>
</evidence>
<dbReference type="SMART" id="SM00028">
    <property type="entry name" value="TPR"/>
    <property type="match status" value="7"/>
</dbReference>
<evidence type="ECO:0000256" key="3">
    <source>
        <dbReference type="ARBA" id="ARBA00010999"/>
    </source>
</evidence>
<keyword evidence="7" id="KW-0227">DNA damage</keyword>
<dbReference type="SUPFAM" id="SSF48452">
    <property type="entry name" value="TPR-like"/>
    <property type="match status" value="3"/>
</dbReference>
<feature type="compositionally biased region" description="Polar residues" evidence="15">
    <location>
        <begin position="572"/>
        <end position="587"/>
    </location>
</feature>
<dbReference type="Pfam" id="PF13424">
    <property type="entry name" value="TPR_12"/>
    <property type="match status" value="1"/>
</dbReference>
<evidence type="ECO:0000256" key="13">
    <source>
        <dbReference type="PROSITE-ProRule" id="PRU00339"/>
    </source>
</evidence>
<feature type="coiled-coil region" evidence="14">
    <location>
        <begin position="281"/>
        <end position="318"/>
    </location>
</feature>
<dbReference type="GO" id="GO:0006281">
    <property type="term" value="P:DNA repair"/>
    <property type="evidence" value="ECO:0007669"/>
    <property type="project" value="UniProtKB-KW"/>
</dbReference>
<keyword evidence="9" id="KW-0156">Chromatin regulator</keyword>
<evidence type="ECO:0000313" key="16">
    <source>
        <dbReference type="Proteomes" id="UP000515151"/>
    </source>
</evidence>
<evidence type="ECO:0000256" key="2">
    <source>
        <dbReference type="ARBA" id="ARBA00004642"/>
    </source>
</evidence>
<comment type="subcellular location">
    <subcellularLocation>
        <location evidence="1">Chromosome</location>
    </subcellularLocation>
    <subcellularLocation>
        <location evidence="2">Nucleus</location>
        <location evidence="2">Nucleoplasm</location>
    </subcellularLocation>
</comment>
<reference evidence="17" key="2">
    <citation type="submission" date="2025-08" db="UniProtKB">
        <authorList>
            <consortium name="RefSeq"/>
        </authorList>
    </citation>
    <scope>IDENTIFICATION</scope>
    <source>
        <tissue evidence="17">Leaf</tissue>
    </source>
</reference>
<dbReference type="GO" id="GO:0072423">
    <property type="term" value="P:response to DNA damage checkpoint signaling"/>
    <property type="evidence" value="ECO:0007669"/>
    <property type="project" value="InterPro"/>
</dbReference>
<dbReference type="PANTHER" id="PTHR47684">
    <property type="entry name" value="PROTEIN TONSOKU"/>
    <property type="match status" value="1"/>
</dbReference>
<evidence type="ECO:0000256" key="7">
    <source>
        <dbReference type="ARBA" id="ARBA00022763"/>
    </source>
</evidence>
<evidence type="ECO:0000256" key="15">
    <source>
        <dbReference type="SAM" id="MobiDB-lite"/>
    </source>
</evidence>
<gene>
    <name evidence="17" type="primary">LOC116198542</name>
</gene>
<keyword evidence="6" id="KW-0677">Repeat</keyword>
<dbReference type="GO" id="GO:0042393">
    <property type="term" value="F:histone binding"/>
    <property type="evidence" value="ECO:0007669"/>
    <property type="project" value="UniProtKB-ARBA"/>
</dbReference>
<dbReference type="InterPro" id="IPR032675">
    <property type="entry name" value="LRR_dom_sf"/>
</dbReference>
<dbReference type="Gene3D" id="1.25.40.10">
    <property type="entry name" value="Tetratricopeptide repeat domain"/>
    <property type="match status" value="2"/>
</dbReference>
<comment type="similarity">
    <text evidence="3">Belongs to the Tonsoku family.</text>
</comment>
<protein>
    <recommendedName>
        <fullName evidence="12">Protein TONSOKU</fullName>
    </recommendedName>
</protein>
<keyword evidence="11" id="KW-0539">Nucleus</keyword>
<dbReference type="OrthoDB" id="626167at2759"/>
<dbReference type="Proteomes" id="UP000515151">
    <property type="component" value="Chromosome 3"/>
</dbReference>
<dbReference type="PANTHER" id="PTHR47684:SF1">
    <property type="entry name" value="PROTEIN TONSOKU"/>
    <property type="match status" value="1"/>
</dbReference>
<keyword evidence="14" id="KW-0175">Coiled coil</keyword>
<keyword evidence="16" id="KW-1185">Reference proteome</keyword>
<proteinExistence type="inferred from homology"/>
<organism evidence="16 17">
    <name type="scientific">Punica granatum</name>
    <name type="common">Pomegranate</name>
    <dbReference type="NCBI Taxonomy" id="22663"/>
    <lineage>
        <taxon>Eukaryota</taxon>
        <taxon>Viridiplantae</taxon>
        <taxon>Streptophyta</taxon>
        <taxon>Embryophyta</taxon>
        <taxon>Tracheophyta</taxon>
        <taxon>Spermatophyta</taxon>
        <taxon>Magnoliopsida</taxon>
        <taxon>eudicotyledons</taxon>
        <taxon>Gunneridae</taxon>
        <taxon>Pentapetalae</taxon>
        <taxon>rosids</taxon>
        <taxon>malvids</taxon>
        <taxon>Myrtales</taxon>
        <taxon>Lythraceae</taxon>
        <taxon>Punica</taxon>
    </lineage>
</organism>
<name>A0A6P8CM51_PUNGR</name>
<evidence type="ECO:0000256" key="10">
    <source>
        <dbReference type="ARBA" id="ARBA00023204"/>
    </source>
</evidence>
<dbReference type="GO" id="GO:0009933">
    <property type="term" value="P:meristem structural organization"/>
    <property type="evidence" value="ECO:0007669"/>
    <property type="project" value="InterPro"/>
</dbReference>
<evidence type="ECO:0000256" key="12">
    <source>
        <dbReference type="ARBA" id="ARBA00069409"/>
    </source>
</evidence>
<dbReference type="FunFam" id="1.25.40.10:FF:000961">
    <property type="entry name" value="Protein TONSOKU"/>
    <property type="match status" value="1"/>
</dbReference>
<evidence type="ECO:0000256" key="6">
    <source>
        <dbReference type="ARBA" id="ARBA00022737"/>
    </source>
</evidence>
<feature type="region of interest" description="Disordered" evidence="15">
    <location>
        <begin position="560"/>
        <end position="587"/>
    </location>
</feature>
<reference evidence="16" key="1">
    <citation type="journal article" date="2020" name="Plant Biotechnol. J.">
        <title>The pomegranate (Punica granatum L.) draft genome dissects genetic divergence between soft- and hard-seeded cultivars.</title>
        <authorList>
            <person name="Luo X."/>
            <person name="Li H."/>
            <person name="Wu Z."/>
            <person name="Yao W."/>
            <person name="Zhao P."/>
            <person name="Cao D."/>
            <person name="Yu H."/>
            <person name="Li K."/>
            <person name="Poudel K."/>
            <person name="Zhao D."/>
            <person name="Zhang F."/>
            <person name="Xia X."/>
            <person name="Chen L."/>
            <person name="Wang Q."/>
            <person name="Jing D."/>
            <person name="Cao S."/>
        </authorList>
    </citation>
    <scope>NUCLEOTIDE SEQUENCE [LARGE SCALE GENOMIC DNA]</scope>
    <source>
        <strain evidence="16">cv. Tunisia</strain>
    </source>
</reference>
<evidence type="ECO:0000256" key="11">
    <source>
        <dbReference type="ARBA" id="ARBA00023242"/>
    </source>
</evidence>
<evidence type="ECO:0000256" key="14">
    <source>
        <dbReference type="SAM" id="Coils"/>
    </source>
</evidence>
<keyword evidence="8 13" id="KW-0802">TPR repeat</keyword>
<feature type="repeat" description="TPR" evidence="13">
    <location>
        <begin position="248"/>
        <end position="281"/>
    </location>
</feature>
<dbReference type="PROSITE" id="PS50005">
    <property type="entry name" value="TPR"/>
    <property type="match status" value="1"/>
</dbReference>
<evidence type="ECO:0000256" key="1">
    <source>
        <dbReference type="ARBA" id="ARBA00004286"/>
    </source>
</evidence>
<dbReference type="SMART" id="SM00368">
    <property type="entry name" value="LRR_RI"/>
    <property type="match status" value="6"/>
</dbReference>
<dbReference type="InterPro" id="IPR019734">
    <property type="entry name" value="TPR_rpt"/>
</dbReference>
<dbReference type="Gene3D" id="3.80.10.10">
    <property type="entry name" value="Ribonuclease Inhibitor"/>
    <property type="match status" value="1"/>
</dbReference>
<keyword evidence="5" id="KW-0433">Leucine-rich repeat</keyword>
<evidence type="ECO:0000256" key="8">
    <source>
        <dbReference type="ARBA" id="ARBA00022803"/>
    </source>
</evidence>
<sequence>MPREDAQLSSAKRAYRSAQAEGNRQEEARWANTVGNILKNRGEYVEALRWLRLDYEVTSKHLPVKQLLPTCQSLGEVYLRLEHFKDALIYQKKHLELAKDSDDLVEQQRASTQLGRTYHEMFLRSSDDHISIRNAKKYFKSAMKLVETLKHSPPTDKSSFLKEYIDAHNNIGMLELDLDNLKEAEKILTKGLEICNEEEVPEDDDGRSRLNHNLGNVYTELRKWDKAKHHIEKDIIICKRIGHCQGEAKGYINLGELHYRVQRYDDAILCYQKGLDLAKSMEDEDALVEQIEQNINIVKQAMKVMDELKSEEQNFKKLARSLAAARGTSRERKCLLEQNKSLDLLIEKSSIISAWLKHLEFAKRKKRIAVELCDKEKLSDSYLVIGESYQKLRNFVKALKWYNKSWEIYQSIGNMEGQALVKINIGTVLDCDGNWRGALNAYEEGYRIAVEANLPSIQLSALENMHYSHMIRFDNIEEARRLQLLIDKLKQSDDENLEAHNMGAECCSETDTEGDNRPTACSSPLTSTSSARETELNYVEELTDDTPLVSFLRRNNRPLKLKTTLPGEPNTLERSNAVSPSPARSSGTIVGRKRVHLVLSDDEDDAQADTECGSLQKCSAEAVGTSGGSGSHCKRSPTSVRHNSKYNINLYNPINLEESTCSYRTRSSSKVASQNGKGDISNCDDAHDVISGGSKCNFNAREDFLNKQIVAHLGPHASANKSERFITFQIDDDLVRIEAGSFLSDVNLSIESLKAQLACLYYLQLPTEKRLKGLLPIIEQLKSCGRILERLEAVEGIEDLVENGIVEVLVGGWIQKPLMKLYVGCCEDLSEAPNLKLLTRLYNLEVSEDEVIVSDCELQDVSVTPLLNALNVHGTIAMLNLSHNLLGNGTMEKLQQIFKSSGQNYGDLSLDLHCNRFGPTALFQICESPVLFARLVVLNISGNRLTDACGSYISTILKNCKALDSLNIERCSISSRTIQKVADAIEAGSMLSQLWIGHNDNISGNAIIKLLSKLSTLSRFSELSLNGLKLMKPAVDSLCQLVKTLSLSGLMLGGTSIGTDGALQLTESLLCETHELVKFDVSCCRLSSMYFSQFSTDTLLGAISDLNLGGNIINQEGATALASMLRSYQCSTRVLVLNKCKLGLSGVLQIIQALAGNSSVKELDLAYNVDEPEREALQRDITREGKSDDSLQPKNPESSSHHVQNDLCALNHECSQLEVADSEDERTRLELHPCGMDQSCASSCDRVPLPDCPFIEKLSAAIGSARQLELLDLSNNGFSSAAVESFYASWSNSRAVNSALRHADGQVLHLSVPDNRCCRVKSCCRRD</sequence>
<feature type="region of interest" description="Disordered" evidence="15">
    <location>
        <begin position="1"/>
        <end position="22"/>
    </location>
</feature>
<dbReference type="InterPro" id="IPR044227">
    <property type="entry name" value="TONSOKU"/>
</dbReference>
<dbReference type="GO" id="GO:0005694">
    <property type="term" value="C:chromosome"/>
    <property type="evidence" value="ECO:0007669"/>
    <property type="project" value="UniProtKB-SubCell"/>
</dbReference>
<dbReference type="GO" id="GO:0040029">
    <property type="term" value="P:epigenetic regulation of gene expression"/>
    <property type="evidence" value="ECO:0007669"/>
    <property type="project" value="InterPro"/>
</dbReference>
<accession>A0A6P8CM51</accession>
<evidence type="ECO:0000256" key="4">
    <source>
        <dbReference type="ARBA" id="ARBA00022454"/>
    </source>
</evidence>
<dbReference type="GeneID" id="116198542"/>
<evidence type="ECO:0000313" key="17">
    <source>
        <dbReference type="RefSeq" id="XP_031384570.1"/>
    </source>
</evidence>
<dbReference type="SUPFAM" id="SSF52047">
    <property type="entry name" value="RNI-like"/>
    <property type="match status" value="1"/>
</dbReference>
<keyword evidence="10" id="KW-0234">DNA repair</keyword>
<dbReference type="RefSeq" id="XP_031384570.1">
    <property type="nucleotide sequence ID" value="XM_031528710.1"/>
</dbReference>
<feature type="compositionally biased region" description="Basic and acidic residues" evidence="15">
    <location>
        <begin position="1178"/>
        <end position="1191"/>
    </location>
</feature>
<dbReference type="FunFam" id="3.80.10.10:FF:000500">
    <property type="entry name" value="Protein TONSOKU"/>
    <property type="match status" value="1"/>
</dbReference>